<dbReference type="InterPro" id="IPR050306">
    <property type="entry name" value="PfkB_Carbo_kinase"/>
</dbReference>
<keyword evidence="6" id="KW-0119">Carbohydrate metabolism</keyword>
<dbReference type="FunFam" id="3.40.1190.20:FF:000011">
    <property type="entry name" value="2-dehydro-3-deoxygluconokinase, putative"/>
    <property type="match status" value="1"/>
</dbReference>
<dbReference type="PANTHER" id="PTHR43085">
    <property type="entry name" value="HEXOKINASE FAMILY MEMBER"/>
    <property type="match status" value="1"/>
</dbReference>
<dbReference type="SUPFAM" id="SSF53613">
    <property type="entry name" value="Ribokinase-like"/>
    <property type="match status" value="1"/>
</dbReference>
<evidence type="ECO:0000256" key="7">
    <source>
        <dbReference type="ARBA" id="ARBA00043951"/>
    </source>
</evidence>
<dbReference type="GO" id="GO:0008673">
    <property type="term" value="F:2-dehydro-3-deoxygluconokinase activity"/>
    <property type="evidence" value="ECO:0007669"/>
    <property type="project" value="UniProtKB-EC"/>
</dbReference>
<comment type="catalytic activity">
    <reaction evidence="9">
        <text>2-dehydro-3-deoxy-D-gluconate + ATP = 2-dehydro-3-deoxy-6-phospho-D-gluconate + ADP + H(+)</text>
        <dbReference type="Rhea" id="RHEA:14797"/>
        <dbReference type="ChEBI" id="CHEBI:15378"/>
        <dbReference type="ChEBI" id="CHEBI:30616"/>
        <dbReference type="ChEBI" id="CHEBI:57569"/>
        <dbReference type="ChEBI" id="CHEBI:57990"/>
        <dbReference type="ChEBI" id="CHEBI:456216"/>
        <dbReference type="EC" id="2.7.1.45"/>
    </reaction>
</comment>
<dbReference type="PROSITE" id="PS00584">
    <property type="entry name" value="PFKB_KINASES_2"/>
    <property type="match status" value="1"/>
</dbReference>
<dbReference type="RefSeq" id="WP_045042914.1">
    <property type="nucleotide sequence ID" value="NZ_JZTB01000011.1"/>
</dbReference>
<dbReference type="Gene3D" id="3.40.1190.20">
    <property type="match status" value="1"/>
</dbReference>
<dbReference type="EMBL" id="PYOZ01000017">
    <property type="protein sequence ID" value="PSX43398.1"/>
    <property type="molecule type" value="Genomic_DNA"/>
</dbReference>
<keyword evidence="17" id="KW-1185">Reference proteome</keyword>
<accession>A0AAX0YR87</accession>
<dbReference type="PANTHER" id="PTHR43085:SF15">
    <property type="entry name" value="2-DEHYDRO-3-DEOXYGLUCONOKINASE"/>
    <property type="match status" value="1"/>
</dbReference>
<proteinExistence type="inferred from homology"/>
<keyword evidence="3" id="KW-0547">Nucleotide-binding</keyword>
<comment type="caution">
    <text evidence="16">The sequence shown here is derived from an EMBL/GenBank/DDBJ whole genome shotgun (WGS) entry which is preliminary data.</text>
</comment>
<dbReference type="GO" id="GO:0005524">
    <property type="term" value="F:ATP binding"/>
    <property type="evidence" value="ECO:0007669"/>
    <property type="project" value="UniProtKB-KW"/>
</dbReference>
<feature type="domain" description="Carbohydrate kinase PfkB" evidence="15">
    <location>
        <begin position="1"/>
        <end position="302"/>
    </location>
</feature>
<dbReference type="CDD" id="cd01166">
    <property type="entry name" value="KdgK"/>
    <property type="match status" value="1"/>
</dbReference>
<evidence type="ECO:0000256" key="13">
    <source>
        <dbReference type="ARBA" id="ARBA00075711"/>
    </source>
</evidence>
<organism evidence="16 17">
    <name type="scientific">Photobacterium kishitanii</name>
    <dbReference type="NCBI Taxonomy" id="318456"/>
    <lineage>
        <taxon>Bacteria</taxon>
        <taxon>Pseudomonadati</taxon>
        <taxon>Pseudomonadota</taxon>
        <taxon>Gammaproteobacteria</taxon>
        <taxon>Vibrionales</taxon>
        <taxon>Vibrionaceae</taxon>
        <taxon>Photobacterium</taxon>
    </lineage>
</organism>
<evidence type="ECO:0000313" key="17">
    <source>
        <dbReference type="Proteomes" id="UP000240728"/>
    </source>
</evidence>
<name>A0AAX0YR87_9GAMM</name>
<keyword evidence="5" id="KW-0067">ATP-binding</keyword>
<evidence type="ECO:0000256" key="12">
    <source>
        <dbReference type="ARBA" id="ARBA00067931"/>
    </source>
</evidence>
<evidence type="ECO:0000256" key="14">
    <source>
        <dbReference type="ARBA" id="ARBA00080545"/>
    </source>
</evidence>
<gene>
    <name evidence="16" type="ORF">C0W53_19135</name>
</gene>
<evidence type="ECO:0000256" key="9">
    <source>
        <dbReference type="ARBA" id="ARBA00050729"/>
    </source>
</evidence>
<keyword evidence="2" id="KW-0808">Transferase</keyword>
<dbReference type="AlphaFoldDB" id="A0AAX0YR87"/>
<sequence length="329" mass="36695">MKRIALIGECMIELNGSSFGAMQQTYGGDSLNTAVYLARIAGQSVAIDYISALGCDAISDGMIMRWQQEGINTTTVLRDKHRQPGLYLIQLDEFGERTFLYWRDQSAARYMLRHSEFERIVKHLDGVDMVYLSGISLAILPPDDRQQLIDFLTRLSKKGVSIIFDSNYRPALWEDSETTRHCYHQLFAITDLALVTNDDEAALWGDTSEEETLLRLKQTGVKQAVVKMGPKGNYYENFMMDIRTFVAATVVKNVVDTTSAGDSFNAGFIAGVIRGLSPVKCSELGHQLAGIVIQHKGAIIPASETAEINCNNDQTTTNIFNQYINKEIV</sequence>
<dbReference type="InterPro" id="IPR002173">
    <property type="entry name" value="Carboh/pur_kinase_PfkB_CS"/>
</dbReference>
<evidence type="ECO:0000256" key="5">
    <source>
        <dbReference type="ARBA" id="ARBA00022840"/>
    </source>
</evidence>
<comment type="similarity">
    <text evidence="1">Belongs to the carbohydrate kinase PfkB family.</text>
</comment>
<comment type="function">
    <text evidence="10">Catalyzes the phosphorylation of 2-keto-3-deoxygluconate (KDG) to produce 2-keto-3-deoxy-6-phosphogluconate (KDPG).</text>
</comment>
<dbReference type="Pfam" id="PF00294">
    <property type="entry name" value="PfkB"/>
    <property type="match status" value="1"/>
</dbReference>
<reference evidence="16 17" key="1">
    <citation type="submission" date="2018-01" db="EMBL/GenBank/DDBJ databases">
        <title>Whole genome sequencing of Histamine producing bacteria.</title>
        <authorList>
            <person name="Butler K."/>
        </authorList>
    </citation>
    <scope>NUCLEOTIDE SEQUENCE [LARGE SCALE GENOMIC DNA]</scope>
    <source>
        <strain evidence="16 17">A1-4</strain>
    </source>
</reference>
<dbReference type="GO" id="GO:0006974">
    <property type="term" value="P:DNA damage response"/>
    <property type="evidence" value="ECO:0007669"/>
    <property type="project" value="TreeGrafter"/>
</dbReference>
<dbReference type="EC" id="2.7.1.45" evidence="11"/>
<dbReference type="InterPro" id="IPR029056">
    <property type="entry name" value="Ribokinase-like"/>
</dbReference>
<dbReference type="GO" id="GO:0005829">
    <property type="term" value="C:cytosol"/>
    <property type="evidence" value="ECO:0007669"/>
    <property type="project" value="TreeGrafter"/>
</dbReference>
<evidence type="ECO:0000256" key="1">
    <source>
        <dbReference type="ARBA" id="ARBA00010688"/>
    </source>
</evidence>
<evidence type="ECO:0000256" key="10">
    <source>
        <dbReference type="ARBA" id="ARBA00054997"/>
    </source>
</evidence>
<evidence type="ECO:0000259" key="15">
    <source>
        <dbReference type="Pfam" id="PF00294"/>
    </source>
</evidence>
<evidence type="ECO:0000256" key="2">
    <source>
        <dbReference type="ARBA" id="ARBA00022679"/>
    </source>
</evidence>
<evidence type="ECO:0000313" key="16">
    <source>
        <dbReference type="EMBL" id="PSX43398.1"/>
    </source>
</evidence>
<dbReference type="Proteomes" id="UP000240728">
    <property type="component" value="Unassembled WGS sequence"/>
</dbReference>
<comment type="pathway">
    <text evidence="7">Carbohydrate acid metabolism; 2-dehydro-3-deoxy-D-gluconate degradation; D-glyceraldehyde 3-phosphate and pyruvate from 2-dehydro-3-deoxy-D-gluconate: step 1/2.</text>
</comment>
<evidence type="ECO:0000256" key="3">
    <source>
        <dbReference type="ARBA" id="ARBA00022741"/>
    </source>
</evidence>
<dbReference type="GO" id="GO:0042840">
    <property type="term" value="P:D-glucuronate catabolic process"/>
    <property type="evidence" value="ECO:0007669"/>
    <property type="project" value="TreeGrafter"/>
</dbReference>
<evidence type="ECO:0000256" key="11">
    <source>
        <dbReference type="ARBA" id="ARBA00066369"/>
    </source>
</evidence>
<evidence type="ECO:0000256" key="6">
    <source>
        <dbReference type="ARBA" id="ARBA00023277"/>
    </source>
</evidence>
<protein>
    <recommendedName>
        <fullName evidence="12">2-dehydro-3-deoxygluconokinase</fullName>
        <ecNumber evidence="11">2.7.1.45</ecNumber>
    </recommendedName>
    <alternativeName>
        <fullName evidence="13">2-keto-3-deoxygluconokinase</fullName>
    </alternativeName>
    <alternativeName>
        <fullName evidence="14">3-deoxy-2-oxo-D-gluconate kinase</fullName>
    </alternativeName>
    <alternativeName>
        <fullName evidence="8">KDG kinase</fullName>
    </alternativeName>
</protein>
<keyword evidence="4 16" id="KW-0418">Kinase</keyword>
<dbReference type="GO" id="GO:0019698">
    <property type="term" value="P:D-galacturonate catabolic process"/>
    <property type="evidence" value="ECO:0007669"/>
    <property type="project" value="TreeGrafter"/>
</dbReference>
<evidence type="ECO:0000256" key="8">
    <source>
        <dbReference type="ARBA" id="ARBA00044254"/>
    </source>
</evidence>
<evidence type="ECO:0000256" key="4">
    <source>
        <dbReference type="ARBA" id="ARBA00022777"/>
    </source>
</evidence>
<dbReference type="InterPro" id="IPR011611">
    <property type="entry name" value="PfkB_dom"/>
</dbReference>